<comment type="caution">
    <text evidence="1">The sequence shown here is derived from an EMBL/GenBank/DDBJ whole genome shotgun (WGS) entry which is preliminary data.</text>
</comment>
<sequence>MGSSPPPTPKKGEIRFKEIRTPCEYIEDYHPGSYHPVHLGDLFKDGQYKVIRKLGVGSFSTVWLTVDQKQNRFAALKVLDAEASKESKELTILRHLAGSVSTDGGKYVTLLLDHFQHEGPNGVHLCLVLEPMGPSANTMVEELPCFKSQTVDMKIRYPTWMAKSLLRQALQGLAFLHANDVTHGDFQPGNILFTLKDLSSVSENELGQDDSYQYGSISPPVERLDGKVDKWAPKYLAVPQPLDKYADISQDFRIKLSDFGGGKFIDKSGVAFFSSDPPKKIVTPHGLRAPEMIFGGTGNKSLDIWSFGCLVFEFITGRPLFLVPGFYSEEESDDDHLLQLSYILGPLPNHLYSLWTRSSRYFTADRVQFNSFLEEVPEGTDLLSVKGVPLEQFFDNEKPTDMTDNEAKAVKSLLRRILQYDPAKRPMADEILQDPWFMS</sequence>
<protein>
    <submittedName>
        <fullName evidence="1">Uncharacterized protein</fullName>
    </submittedName>
</protein>
<evidence type="ECO:0000313" key="1">
    <source>
        <dbReference type="EMBL" id="KAJ9651755.1"/>
    </source>
</evidence>
<gene>
    <name evidence="1" type="ORF">H2198_008988</name>
</gene>
<organism evidence="1 2">
    <name type="scientific">Neophaeococcomyces mojaviensis</name>
    <dbReference type="NCBI Taxonomy" id="3383035"/>
    <lineage>
        <taxon>Eukaryota</taxon>
        <taxon>Fungi</taxon>
        <taxon>Dikarya</taxon>
        <taxon>Ascomycota</taxon>
        <taxon>Pezizomycotina</taxon>
        <taxon>Eurotiomycetes</taxon>
        <taxon>Chaetothyriomycetidae</taxon>
        <taxon>Chaetothyriales</taxon>
        <taxon>Chaetothyriales incertae sedis</taxon>
        <taxon>Neophaeococcomyces</taxon>
    </lineage>
</organism>
<proteinExistence type="predicted"/>
<dbReference type="EMBL" id="JAPDRQ010000237">
    <property type="protein sequence ID" value="KAJ9651755.1"/>
    <property type="molecule type" value="Genomic_DNA"/>
</dbReference>
<dbReference type="Proteomes" id="UP001172386">
    <property type="component" value="Unassembled WGS sequence"/>
</dbReference>
<reference evidence="1" key="1">
    <citation type="submission" date="2022-10" db="EMBL/GenBank/DDBJ databases">
        <title>Culturing micro-colonial fungi from biological soil crusts in the Mojave desert and describing Neophaeococcomyces mojavensis, and introducing the new genera and species Taxawa tesnikishii.</title>
        <authorList>
            <person name="Kurbessoian T."/>
            <person name="Stajich J.E."/>
        </authorList>
    </citation>
    <scope>NUCLEOTIDE SEQUENCE</scope>
    <source>
        <strain evidence="1">JES_112</strain>
    </source>
</reference>
<evidence type="ECO:0000313" key="2">
    <source>
        <dbReference type="Proteomes" id="UP001172386"/>
    </source>
</evidence>
<name>A0ACC2ZVP8_9EURO</name>
<keyword evidence="2" id="KW-1185">Reference proteome</keyword>
<accession>A0ACC2ZVP8</accession>